<dbReference type="EMBL" id="SMGR01000001">
    <property type="protein sequence ID" value="TCL08621.1"/>
    <property type="molecule type" value="Genomic_DNA"/>
</dbReference>
<dbReference type="Gene3D" id="2.40.10.120">
    <property type="match status" value="1"/>
</dbReference>
<protein>
    <submittedName>
        <fullName evidence="3">Putative peptidoglycan binding protein</fullName>
    </submittedName>
</protein>
<proteinExistence type="predicted"/>
<evidence type="ECO:0000256" key="1">
    <source>
        <dbReference type="SAM" id="SignalP"/>
    </source>
</evidence>
<comment type="caution">
    <text evidence="3">The sequence shown here is derived from an EMBL/GenBank/DDBJ whole genome shotgun (WGS) entry which is preliminary data.</text>
</comment>
<dbReference type="SUPFAM" id="SSF47090">
    <property type="entry name" value="PGBD-like"/>
    <property type="match status" value="1"/>
</dbReference>
<dbReference type="OrthoDB" id="6810892at2"/>
<dbReference type="SUPFAM" id="SSF50494">
    <property type="entry name" value="Trypsin-like serine proteases"/>
    <property type="match status" value="1"/>
</dbReference>
<dbReference type="InterPro" id="IPR036366">
    <property type="entry name" value="PGBDSf"/>
</dbReference>
<evidence type="ECO:0000313" key="3">
    <source>
        <dbReference type="EMBL" id="TCL08621.1"/>
    </source>
</evidence>
<dbReference type="InterPro" id="IPR036365">
    <property type="entry name" value="PGBD-like_sf"/>
</dbReference>
<dbReference type="AlphaFoldDB" id="A0A4R1NLN4"/>
<dbReference type="Pfam" id="PF01471">
    <property type="entry name" value="PG_binding_1"/>
    <property type="match status" value="1"/>
</dbReference>
<dbReference type="Gene3D" id="1.10.101.10">
    <property type="entry name" value="PGBD-like superfamily/PGBD"/>
    <property type="match status" value="1"/>
</dbReference>
<feature type="chain" id="PRO_5020912712" evidence="1">
    <location>
        <begin position="22"/>
        <end position="585"/>
    </location>
</feature>
<keyword evidence="4" id="KW-1185">Reference proteome</keyword>
<evidence type="ECO:0000313" key="4">
    <source>
        <dbReference type="Proteomes" id="UP000295673"/>
    </source>
</evidence>
<dbReference type="RefSeq" id="WP_132858727.1">
    <property type="nucleotide sequence ID" value="NZ_SMGR01000001.1"/>
</dbReference>
<accession>A0A4R1NLN4</accession>
<name>A0A4R1NLN4_9RHOB</name>
<dbReference type="InterPro" id="IPR002477">
    <property type="entry name" value="Peptidoglycan-bd-like"/>
</dbReference>
<evidence type="ECO:0000259" key="2">
    <source>
        <dbReference type="Pfam" id="PF01471"/>
    </source>
</evidence>
<dbReference type="Proteomes" id="UP000295673">
    <property type="component" value="Unassembled WGS sequence"/>
</dbReference>
<dbReference type="InterPro" id="IPR009003">
    <property type="entry name" value="Peptidase_S1_PA"/>
</dbReference>
<feature type="signal peptide" evidence="1">
    <location>
        <begin position="1"/>
        <end position="21"/>
    </location>
</feature>
<feature type="domain" description="Peptidoglycan binding-like" evidence="2">
    <location>
        <begin position="163"/>
        <end position="216"/>
    </location>
</feature>
<organism evidence="3 4">
    <name type="scientific">Shimia isoporae</name>
    <dbReference type="NCBI Taxonomy" id="647720"/>
    <lineage>
        <taxon>Bacteria</taxon>
        <taxon>Pseudomonadati</taxon>
        <taxon>Pseudomonadota</taxon>
        <taxon>Alphaproteobacteria</taxon>
        <taxon>Rhodobacterales</taxon>
        <taxon>Roseobacteraceae</taxon>
    </lineage>
</organism>
<dbReference type="Pfam" id="PF13365">
    <property type="entry name" value="Trypsin_2"/>
    <property type="match status" value="1"/>
</dbReference>
<keyword evidence="1" id="KW-0732">Signal</keyword>
<sequence>MLRILLSLIISITFFISAASAQSSNDTVWVQLEAQPSLTVAQDRIRGYAATMQDVNGFALGGGWYAVALGPYVREDAERVLQVYRSEGLIPIDSYLAVSADYRSQFWPVGANLLAGVAPASPQVTQDTEADTTVVVETQPEEPELPDETVREARASEAALSQEQKKQLQVYLQWGGYYNSGIDGAFGRGTRNSMAAWQADNGFEATGVLTTRQRDTLRSQYFAILEGMDLKLVTDADAGIELQIPTGVVRKAATEYPFVRYEAKTDVPATVLLISQAGDQNTLFGLYDIMQTLEIVPLNGPRERSKSSFTLVGENADIISYTQAALEDGEIKGFTLVWPAGDDERRTRILNEMKASFTRMEGSLDPAAGDDDAQSIDLIAGLQVRKPRLSRSGFFVDNRGHVVTTVEAVSACEKITLEGEYEADVTILDETLGIAILSPKSALAPMSVASLRAGAPRLKSDVAVSGYSYEGALGAPTMTFGQLSDVRGLGGEQELARLALAPQPGDAGGPVFDTAGSVFGMLLPRASDSAQQLPGEVNFAVNADAIRTLLEQEGIAPNVSEGGNVMAPEDLTKKASGMTVLVSCW</sequence>
<gene>
    <name evidence="3" type="ORF">BXY66_0659</name>
</gene>
<reference evidence="3 4" key="1">
    <citation type="submission" date="2019-03" db="EMBL/GenBank/DDBJ databases">
        <title>Genomic Encyclopedia of Archaeal and Bacterial Type Strains, Phase II (KMG-II): from individual species to whole genera.</title>
        <authorList>
            <person name="Goeker M."/>
        </authorList>
    </citation>
    <scope>NUCLEOTIDE SEQUENCE [LARGE SCALE GENOMIC DNA]</scope>
    <source>
        <strain evidence="3 4">DSM 26433</strain>
    </source>
</reference>